<dbReference type="Pfam" id="PF07261">
    <property type="entry name" value="DnaB_2"/>
    <property type="match status" value="1"/>
</dbReference>
<protein>
    <submittedName>
        <fullName evidence="5">Chromosome replication initiation protein dnaD</fullName>
    </submittedName>
</protein>
<comment type="similarity">
    <text evidence="1">Belongs to the DnaB/DnaD family.</text>
</comment>
<dbReference type="Gene3D" id="1.10.10.10">
    <property type="entry name" value="Winged helix-like DNA-binding domain superfamily/Winged helix DNA-binding domain"/>
    <property type="match status" value="1"/>
</dbReference>
<dbReference type="PANTHER" id="PTHR37293:SF6">
    <property type="entry name" value="DNA REPLICATION PROTEIN DNAD"/>
    <property type="match status" value="1"/>
</dbReference>
<comment type="caution">
    <text evidence="5">The sequence shown here is derived from an EMBL/GenBank/DDBJ whole genome shotgun (WGS) entry which is preliminary data.</text>
</comment>
<name>A0A0A8X036_MESS1</name>
<dbReference type="STRING" id="1321606.SAMD00020551_0739"/>
<dbReference type="SUPFAM" id="SSF46785">
    <property type="entry name" value="Winged helix' DNA-binding domain"/>
    <property type="match status" value="1"/>
</dbReference>
<evidence type="ECO:0000259" key="4">
    <source>
        <dbReference type="Pfam" id="PF21984"/>
    </source>
</evidence>
<dbReference type="NCBIfam" id="TIGR01446">
    <property type="entry name" value="DnaD_dom"/>
    <property type="match status" value="1"/>
</dbReference>
<sequence>MKKADMLDWLKEGNVTIPAVLLTQYKEMRLNEQELALLLHVFYFSEKGNEFPTPTELAARMTISAFECTDLLRALIQRGFISISDGNSTDGIRYEKYSLEPLWEKLFDQFMLNRKQEKEMANQKEETDLYTAFEREFGRPLSPFECESLAMWMDDDHHDPIIIKAALREAVISGKLNFRYIDRILFEWKKNGIKTIEQAKSYGRKFRQHQSAQKTGKEEPKVSANPVPFYNWLEQ</sequence>
<dbReference type="InterPro" id="IPR053843">
    <property type="entry name" value="DnaD_N"/>
</dbReference>
<evidence type="ECO:0000313" key="5">
    <source>
        <dbReference type="EMBL" id="GAM12604.1"/>
    </source>
</evidence>
<feature type="domain" description="DnaB/C C-terminal" evidence="3">
    <location>
        <begin position="131"/>
        <end position="202"/>
    </location>
</feature>
<dbReference type="PANTHER" id="PTHR37293">
    <property type="entry name" value="PHAGE REPLICATION PROTEIN-RELATED"/>
    <property type="match status" value="1"/>
</dbReference>
<dbReference type="InterPro" id="IPR036390">
    <property type="entry name" value="WH_DNA-bd_sf"/>
</dbReference>
<evidence type="ECO:0000256" key="2">
    <source>
        <dbReference type="SAM" id="MobiDB-lite"/>
    </source>
</evidence>
<gene>
    <name evidence="5" type="ORF">SAMD00020551_0739</name>
</gene>
<keyword evidence="6" id="KW-1185">Reference proteome</keyword>
<evidence type="ECO:0000259" key="3">
    <source>
        <dbReference type="Pfam" id="PF07261"/>
    </source>
</evidence>
<dbReference type="SUPFAM" id="SSF158499">
    <property type="entry name" value="DnaD domain-like"/>
    <property type="match status" value="1"/>
</dbReference>
<dbReference type="Proteomes" id="UP000031014">
    <property type="component" value="Unassembled WGS sequence"/>
</dbReference>
<evidence type="ECO:0000313" key="6">
    <source>
        <dbReference type="Proteomes" id="UP000031014"/>
    </source>
</evidence>
<dbReference type="InterPro" id="IPR036388">
    <property type="entry name" value="WH-like_DNA-bd_sf"/>
</dbReference>
<dbReference type="EMBL" id="BASE01000016">
    <property type="protein sequence ID" value="GAM12604.1"/>
    <property type="molecule type" value="Genomic_DNA"/>
</dbReference>
<feature type="region of interest" description="Disordered" evidence="2">
    <location>
        <begin position="204"/>
        <end position="223"/>
    </location>
</feature>
<dbReference type="RefSeq" id="WP_041964535.1">
    <property type="nucleotide sequence ID" value="NZ_BASE01000016.1"/>
</dbReference>
<reference evidence="5 6" key="1">
    <citation type="submission" date="2013-06" db="EMBL/GenBank/DDBJ databases">
        <title>Whole genome shotgun sequence of Bacillus selenatarsenatis SF-1.</title>
        <authorList>
            <person name="Kuroda M."/>
            <person name="Sei K."/>
            <person name="Yamashita M."/>
            <person name="Ike M."/>
        </authorList>
    </citation>
    <scope>NUCLEOTIDE SEQUENCE [LARGE SCALE GENOMIC DNA]</scope>
    <source>
        <strain evidence="5 6">SF-1</strain>
    </source>
</reference>
<accession>A0A0A8X036</accession>
<proteinExistence type="inferred from homology"/>
<dbReference type="InterPro" id="IPR006343">
    <property type="entry name" value="DnaB/C_C"/>
</dbReference>
<evidence type="ECO:0000256" key="1">
    <source>
        <dbReference type="ARBA" id="ARBA00093462"/>
    </source>
</evidence>
<organism evidence="5 6">
    <name type="scientific">Mesobacillus selenatarsenatis (strain DSM 18680 / JCM 14380 / FERM P-15431 / SF-1)</name>
    <dbReference type="NCBI Taxonomy" id="1321606"/>
    <lineage>
        <taxon>Bacteria</taxon>
        <taxon>Bacillati</taxon>
        <taxon>Bacillota</taxon>
        <taxon>Bacilli</taxon>
        <taxon>Bacillales</taxon>
        <taxon>Bacillaceae</taxon>
        <taxon>Mesobacillus</taxon>
    </lineage>
</organism>
<dbReference type="InterPro" id="IPR053162">
    <property type="entry name" value="DnaD"/>
</dbReference>
<dbReference type="Gene3D" id="1.10.10.630">
    <property type="entry name" value="DnaD domain-like"/>
    <property type="match status" value="1"/>
</dbReference>
<dbReference type="OrthoDB" id="9770238at2"/>
<dbReference type="AlphaFoldDB" id="A0A0A8X036"/>
<feature type="domain" description="DnaD N-terminal" evidence="4">
    <location>
        <begin position="17"/>
        <end position="116"/>
    </location>
</feature>
<dbReference type="InterPro" id="IPR034829">
    <property type="entry name" value="DnaD-like_sf"/>
</dbReference>
<dbReference type="Pfam" id="PF21984">
    <property type="entry name" value="DnaD_N"/>
    <property type="match status" value="1"/>
</dbReference>